<reference evidence="2 3" key="1">
    <citation type="submission" date="2022-11" db="EMBL/GenBank/DDBJ databases">
        <title>Study of microbial diversity in lake waters.</title>
        <authorList>
            <person name="Zhang J."/>
        </authorList>
    </citation>
    <scope>NUCLEOTIDE SEQUENCE [LARGE SCALE GENOMIC DNA]</scope>
    <source>
        <strain evidence="2 3">DT12</strain>
    </source>
</reference>
<dbReference type="Proteomes" id="UP001208017">
    <property type="component" value="Unassembled WGS sequence"/>
</dbReference>
<evidence type="ECO:0000259" key="1">
    <source>
        <dbReference type="Pfam" id="PF08241"/>
    </source>
</evidence>
<dbReference type="Pfam" id="PF08241">
    <property type="entry name" value="Methyltransf_11"/>
    <property type="match status" value="1"/>
</dbReference>
<dbReference type="GO" id="GO:0032259">
    <property type="term" value="P:methylation"/>
    <property type="evidence" value="ECO:0007669"/>
    <property type="project" value="UniProtKB-KW"/>
</dbReference>
<name>A0ABT3X1Z0_9BACL</name>
<keyword evidence="2" id="KW-0808">Transferase</keyword>
<dbReference type="RefSeq" id="WP_267151211.1">
    <property type="nucleotide sequence ID" value="NZ_JAPMLT010000003.1"/>
</dbReference>
<protein>
    <submittedName>
        <fullName evidence="2">Methyltransferase domain-containing protein</fullName>
    </submittedName>
</protein>
<organism evidence="2 3">
    <name type="scientific">Tumebacillus lacus</name>
    <dbReference type="NCBI Taxonomy" id="2995335"/>
    <lineage>
        <taxon>Bacteria</taxon>
        <taxon>Bacillati</taxon>
        <taxon>Bacillota</taxon>
        <taxon>Bacilli</taxon>
        <taxon>Bacillales</taxon>
        <taxon>Alicyclobacillaceae</taxon>
        <taxon>Tumebacillus</taxon>
    </lineage>
</organism>
<dbReference type="CDD" id="cd02440">
    <property type="entry name" value="AdoMet_MTases"/>
    <property type="match status" value="1"/>
</dbReference>
<evidence type="ECO:0000313" key="2">
    <source>
        <dbReference type="EMBL" id="MCX7569963.1"/>
    </source>
</evidence>
<evidence type="ECO:0000313" key="3">
    <source>
        <dbReference type="Proteomes" id="UP001208017"/>
    </source>
</evidence>
<proteinExistence type="predicted"/>
<dbReference type="SUPFAM" id="SSF53335">
    <property type="entry name" value="S-adenosyl-L-methionine-dependent methyltransferases"/>
    <property type="match status" value="1"/>
</dbReference>
<keyword evidence="3" id="KW-1185">Reference proteome</keyword>
<dbReference type="EMBL" id="JAPMLT010000003">
    <property type="protein sequence ID" value="MCX7569963.1"/>
    <property type="molecule type" value="Genomic_DNA"/>
</dbReference>
<dbReference type="GO" id="GO:0008168">
    <property type="term" value="F:methyltransferase activity"/>
    <property type="evidence" value="ECO:0007669"/>
    <property type="project" value="UniProtKB-KW"/>
</dbReference>
<gene>
    <name evidence="2" type="ORF">OS242_08295</name>
</gene>
<dbReference type="InterPro" id="IPR029063">
    <property type="entry name" value="SAM-dependent_MTases_sf"/>
</dbReference>
<accession>A0ABT3X1Z0</accession>
<comment type="caution">
    <text evidence="2">The sequence shown here is derived from an EMBL/GenBank/DDBJ whole genome shotgun (WGS) entry which is preliminary data.</text>
</comment>
<dbReference type="Gene3D" id="3.40.50.150">
    <property type="entry name" value="Vaccinia Virus protein VP39"/>
    <property type="match status" value="2"/>
</dbReference>
<feature type="domain" description="Methyltransferase type 11" evidence="1">
    <location>
        <begin position="151"/>
        <end position="192"/>
    </location>
</feature>
<keyword evidence="2" id="KW-0489">Methyltransferase</keyword>
<sequence length="384" mass="41076">MKISQADRLRNLALSIAAKSGGLNLSNVKGDQSSFAELSIGTVQSGERVLVVGAADGHIAFEAARQAGPTGSVTALENDVALLGQAQEQAGKFEGEQGYQNVRLVRTELSDFATDPGFVNEFLAERPVADLDAYLELQTKLEVQRRERPLLADDSFDVIILDAVINRLPLADGIKALNEAFRVLRRGGRLYVSALLADEAVTTDLPKLPNGLTVHHAPLETGILALLDGAGFYGMSMIWRAELPMNVVDGAELRTFVLEAYKGKQGVCLDQGHAVIYKGPWSQVSDDDDHVYVRGARTAVCAKTYDILMRAPYKGHFIGVPGYVSVPLEQAPLFDCNTPQLRDPQVTKGKRSVFDQPSPAASSCCPAPADTAAGGDCCDAGGCC</sequence>
<dbReference type="InterPro" id="IPR013216">
    <property type="entry name" value="Methyltransf_11"/>
</dbReference>